<dbReference type="STRING" id="1862672.BO225_04660"/>
<comment type="similarity">
    <text evidence="1">Belongs to the bacterial solute-binding protein 8 family.</text>
</comment>
<evidence type="ECO:0000313" key="4">
    <source>
        <dbReference type="EMBL" id="OLU46866.1"/>
    </source>
</evidence>
<name>A0A1U7NNF7_9FIRM</name>
<evidence type="ECO:0000256" key="1">
    <source>
        <dbReference type="ARBA" id="ARBA00008814"/>
    </source>
</evidence>
<dbReference type="RefSeq" id="WP_076341122.1">
    <property type="nucleotide sequence ID" value="NZ_CAPDDE010000003.1"/>
</dbReference>
<evidence type="ECO:0000256" key="2">
    <source>
        <dbReference type="SAM" id="Coils"/>
    </source>
</evidence>
<dbReference type="EMBL" id="MPKA01000058">
    <property type="protein sequence ID" value="OLU46866.1"/>
    <property type="molecule type" value="Genomic_DNA"/>
</dbReference>
<keyword evidence="5" id="KW-1185">Reference proteome</keyword>
<feature type="coiled-coil region" evidence="2">
    <location>
        <begin position="126"/>
        <end position="173"/>
    </location>
</feature>
<evidence type="ECO:0000313" key="5">
    <source>
        <dbReference type="Proteomes" id="UP000186705"/>
    </source>
</evidence>
<keyword evidence="2" id="KW-0175">Coiled coil</keyword>
<proteinExistence type="inferred from homology"/>
<dbReference type="InterPro" id="IPR050902">
    <property type="entry name" value="ABC_Transporter_SBP"/>
</dbReference>
<protein>
    <submittedName>
        <fullName evidence="4">Iron ABC transporter substrate-binding protein</fullName>
    </submittedName>
</protein>
<feature type="domain" description="Fe/B12 periplasmic-binding" evidence="3">
    <location>
        <begin position="39"/>
        <end position="303"/>
    </location>
</feature>
<dbReference type="Gene3D" id="3.40.50.1980">
    <property type="entry name" value="Nitrogenase molybdenum iron protein domain"/>
    <property type="match status" value="2"/>
</dbReference>
<dbReference type="SUPFAM" id="SSF53807">
    <property type="entry name" value="Helical backbone' metal receptor"/>
    <property type="match status" value="1"/>
</dbReference>
<dbReference type="PANTHER" id="PTHR30535:SF7">
    <property type="entry name" value="IRON(III) DICITRATE-BINDING PROTEIN"/>
    <property type="match status" value="1"/>
</dbReference>
<organism evidence="4 5">
    <name type="scientific">Dubosiella newyorkensis</name>
    <dbReference type="NCBI Taxonomy" id="1862672"/>
    <lineage>
        <taxon>Bacteria</taxon>
        <taxon>Bacillati</taxon>
        <taxon>Bacillota</taxon>
        <taxon>Erysipelotrichia</taxon>
        <taxon>Erysipelotrichales</taxon>
        <taxon>Erysipelotrichaceae</taxon>
        <taxon>Dubosiella</taxon>
    </lineage>
</organism>
<dbReference type="PROSITE" id="PS50983">
    <property type="entry name" value="FE_B12_PBP"/>
    <property type="match status" value="1"/>
</dbReference>
<dbReference type="Pfam" id="PF01497">
    <property type="entry name" value="Peripla_BP_2"/>
    <property type="match status" value="1"/>
</dbReference>
<dbReference type="InterPro" id="IPR002491">
    <property type="entry name" value="ABC_transptr_periplasmic_BD"/>
</dbReference>
<reference evidence="4 5" key="1">
    <citation type="submission" date="2016-11" db="EMBL/GenBank/DDBJ databases">
        <title>Description of two novel members of the family Erysipelotrichaceae: Ileibacterium lipovorans gen. nov., sp. nov. and Dubosiella newyorkensis, gen. nov., sp. nov.</title>
        <authorList>
            <person name="Cox L.M."/>
            <person name="Sohn J."/>
            <person name="Tyrrell K.L."/>
            <person name="Citron D.M."/>
            <person name="Lawson P.A."/>
            <person name="Patel N.B."/>
            <person name="Iizumi T."/>
            <person name="Perez-Perez G.I."/>
            <person name="Goldstein E.J."/>
            <person name="Blaser M.J."/>
        </authorList>
    </citation>
    <scope>NUCLEOTIDE SEQUENCE [LARGE SCALE GENOMIC DNA]</scope>
    <source>
        <strain evidence="4 5">NYU-BL-A4</strain>
    </source>
</reference>
<accession>A0A1U7NNF7</accession>
<dbReference type="Proteomes" id="UP000186705">
    <property type="component" value="Unassembled WGS sequence"/>
</dbReference>
<sequence>MNLRLKSKFTKFSVVFGLLITGCAPSPVQNQDVSSIPERVLTFGPNCTELFCALGLQDRVIGSTLNNHSRGPLERYKEEYASIPQLTYGSATREAVMGSGADFIYGIDWEFGEEGIRLDELEQFGIKAMINDAQTIEEEFEEIEELGKRFQIEEKADALIQDQKDRIQKIEDQLKNKEPMNVLVYDSEAGGVKSASGSNFESRLIEKAGGRNIFHDLQDRAWITISPEEILHRDVDVIVIHDYDVPSLEEKIETIKSDPALSQLEAVQQNRFVPVSLENVLPGSRMADTIELFYQGFQNGGLQ</sequence>
<gene>
    <name evidence="4" type="ORF">BO225_04660</name>
</gene>
<dbReference type="AlphaFoldDB" id="A0A1U7NNF7"/>
<dbReference type="PROSITE" id="PS51257">
    <property type="entry name" value="PROKAR_LIPOPROTEIN"/>
    <property type="match status" value="1"/>
</dbReference>
<comment type="caution">
    <text evidence="4">The sequence shown here is derived from an EMBL/GenBank/DDBJ whole genome shotgun (WGS) entry which is preliminary data.</text>
</comment>
<evidence type="ECO:0000259" key="3">
    <source>
        <dbReference type="PROSITE" id="PS50983"/>
    </source>
</evidence>
<dbReference type="PANTHER" id="PTHR30535">
    <property type="entry name" value="VITAMIN B12-BINDING PROTEIN"/>
    <property type="match status" value="1"/>
</dbReference>
<dbReference type="OrthoDB" id="356537at2"/>
<dbReference type="GeneID" id="78275241"/>